<dbReference type="RefSeq" id="WP_127086584.1">
    <property type="nucleotide sequence ID" value="NZ_RSCL01000034.1"/>
</dbReference>
<reference evidence="2" key="2">
    <citation type="journal article" date="2019" name="Genome Biol. Evol.">
        <title>Day and night: Metabolic profiles and evolutionary relationships of six axenic non-marine cyanobacteria.</title>
        <authorList>
            <person name="Will S.E."/>
            <person name="Henke P."/>
            <person name="Boedeker C."/>
            <person name="Huang S."/>
            <person name="Brinkmann H."/>
            <person name="Rohde M."/>
            <person name="Jarek M."/>
            <person name="Friedl T."/>
            <person name="Seufert S."/>
            <person name="Schumacher M."/>
            <person name="Overmann J."/>
            <person name="Neumann-Schaal M."/>
            <person name="Petersen J."/>
        </authorList>
    </citation>
    <scope>NUCLEOTIDE SEQUENCE [LARGE SCALE GENOMIC DNA]</scope>
    <source>
        <strain evidence="2">PCC 7102</strain>
    </source>
</reference>
<dbReference type="SUPFAM" id="SSF109604">
    <property type="entry name" value="HD-domain/PDEase-like"/>
    <property type="match status" value="1"/>
</dbReference>
<proteinExistence type="predicted"/>
<comment type="caution">
    <text evidence="2">The sequence shown here is derived from an EMBL/GenBank/DDBJ whole genome shotgun (WGS) entry which is preliminary data.</text>
</comment>
<reference evidence="2" key="1">
    <citation type="submission" date="2018-12" db="EMBL/GenBank/DDBJ databases">
        <authorList>
            <person name="Will S."/>
            <person name="Neumann-Schaal M."/>
            <person name="Henke P."/>
        </authorList>
    </citation>
    <scope>NUCLEOTIDE SEQUENCE</scope>
    <source>
        <strain evidence="2">PCC 7102</strain>
    </source>
</reference>
<accession>A0A3S1CRB5</accession>
<dbReference type="Gene3D" id="1.10.3210.10">
    <property type="entry name" value="Hypothetical protein af1432"/>
    <property type="match status" value="1"/>
</dbReference>
<dbReference type="InterPro" id="IPR006674">
    <property type="entry name" value="HD_domain"/>
</dbReference>
<keyword evidence="3" id="KW-1185">Reference proteome</keyword>
<evidence type="ECO:0000259" key="1">
    <source>
        <dbReference type="Pfam" id="PF01966"/>
    </source>
</evidence>
<dbReference type="Proteomes" id="UP000271624">
    <property type="component" value="Unassembled WGS sequence"/>
</dbReference>
<organism evidence="2 3">
    <name type="scientific">Dulcicalothrix desertica PCC 7102</name>
    <dbReference type="NCBI Taxonomy" id="232991"/>
    <lineage>
        <taxon>Bacteria</taxon>
        <taxon>Bacillati</taxon>
        <taxon>Cyanobacteriota</taxon>
        <taxon>Cyanophyceae</taxon>
        <taxon>Nostocales</taxon>
        <taxon>Calotrichaceae</taxon>
        <taxon>Dulcicalothrix</taxon>
    </lineage>
</organism>
<dbReference type="AlphaFoldDB" id="A0A3S1CRB5"/>
<feature type="domain" description="HD" evidence="1">
    <location>
        <begin position="32"/>
        <end position="125"/>
    </location>
</feature>
<dbReference type="Pfam" id="PF01966">
    <property type="entry name" value="HD"/>
    <property type="match status" value="1"/>
</dbReference>
<protein>
    <recommendedName>
        <fullName evidence="1">HD domain-containing protein</fullName>
    </recommendedName>
</protein>
<sequence>MSESQVIERVREQIIIKTQNLAFIHYKWYVKHHLLIVEEIAIKLCNIYQNANRELVLLLVWMHDYGKITNQSAYDSEIAGEKFLLESGVSDKRAKQVIASIKIIDRKDPQELVAESIEIKIVSSADGAAHMIGPFFSIYWWENSDVSIEELQARNRKKLTTDWERKIVLPEIKQAFEFQYRYLLNNASEDRQIYI</sequence>
<dbReference type="OrthoDB" id="517045at2"/>
<evidence type="ECO:0000313" key="2">
    <source>
        <dbReference type="EMBL" id="RUS97017.1"/>
    </source>
</evidence>
<evidence type="ECO:0000313" key="3">
    <source>
        <dbReference type="Proteomes" id="UP000271624"/>
    </source>
</evidence>
<gene>
    <name evidence="2" type="ORF">DSM106972_085670</name>
</gene>
<name>A0A3S1CRB5_9CYAN</name>
<dbReference type="EMBL" id="RSCL01000034">
    <property type="protein sequence ID" value="RUS97017.1"/>
    <property type="molecule type" value="Genomic_DNA"/>
</dbReference>